<dbReference type="GO" id="GO:0016788">
    <property type="term" value="F:hydrolase activity, acting on ester bonds"/>
    <property type="evidence" value="ECO:0007669"/>
    <property type="project" value="InterPro"/>
</dbReference>
<keyword evidence="8" id="KW-1185">Reference proteome</keyword>
<evidence type="ECO:0000313" key="7">
    <source>
        <dbReference type="EMBL" id="KAJ1704079.1"/>
    </source>
</evidence>
<evidence type="ECO:0000256" key="3">
    <source>
        <dbReference type="PIRSR" id="PIRSR000862-1"/>
    </source>
</evidence>
<feature type="active site" description="Nucleophile" evidence="3">
    <location>
        <position position="180"/>
    </location>
</feature>
<evidence type="ECO:0000259" key="5">
    <source>
        <dbReference type="Pfam" id="PF04083"/>
    </source>
</evidence>
<feature type="domain" description="Serine aminopeptidase S33" evidence="6">
    <location>
        <begin position="111"/>
        <end position="231"/>
    </location>
</feature>
<name>A0A9Q0D1G5_9POAL</name>
<comment type="caution">
    <text evidence="7">The sequence shown here is derived from an EMBL/GenBank/DDBJ whole genome shotgun (WGS) entry which is preliminary data.</text>
</comment>
<dbReference type="AlphaFoldDB" id="A0A9Q0D1G5"/>
<comment type="similarity">
    <text evidence="1 2">Belongs to the AB hydrolase superfamily. Lipase family.</text>
</comment>
<dbReference type="InterPro" id="IPR029058">
    <property type="entry name" value="AB_hydrolase_fold"/>
</dbReference>
<dbReference type="Proteomes" id="UP001151287">
    <property type="component" value="Unassembled WGS sequence"/>
</dbReference>
<dbReference type="GO" id="GO:0016042">
    <property type="term" value="P:lipid catabolic process"/>
    <property type="evidence" value="ECO:0007669"/>
    <property type="project" value="UniProtKB-KW"/>
</dbReference>
<dbReference type="InterPro" id="IPR006693">
    <property type="entry name" value="AB_hydrolase_lipase"/>
</dbReference>
<dbReference type="Gene3D" id="3.40.50.1820">
    <property type="entry name" value="alpha/beta hydrolase"/>
    <property type="match status" value="1"/>
</dbReference>
<evidence type="ECO:0000313" key="8">
    <source>
        <dbReference type="Proteomes" id="UP001151287"/>
    </source>
</evidence>
<organism evidence="7 8">
    <name type="scientific">Rhynchospora breviuscula</name>
    <dbReference type="NCBI Taxonomy" id="2022672"/>
    <lineage>
        <taxon>Eukaryota</taxon>
        <taxon>Viridiplantae</taxon>
        <taxon>Streptophyta</taxon>
        <taxon>Embryophyta</taxon>
        <taxon>Tracheophyta</taxon>
        <taxon>Spermatophyta</taxon>
        <taxon>Magnoliopsida</taxon>
        <taxon>Liliopsida</taxon>
        <taxon>Poales</taxon>
        <taxon>Cyperaceae</taxon>
        <taxon>Cyperoideae</taxon>
        <taxon>Rhynchosporeae</taxon>
        <taxon>Rhynchospora</taxon>
    </lineage>
</organism>
<keyword evidence="4" id="KW-0732">Signal</keyword>
<dbReference type="OrthoDB" id="9974421at2759"/>
<dbReference type="PANTHER" id="PTHR11005">
    <property type="entry name" value="LYSOSOMAL ACID LIPASE-RELATED"/>
    <property type="match status" value="1"/>
</dbReference>
<dbReference type="InterPro" id="IPR025483">
    <property type="entry name" value="Lipase_euk"/>
</dbReference>
<feature type="active site" description="Charge relay system" evidence="3">
    <location>
        <position position="382"/>
    </location>
</feature>
<dbReference type="PIRSF" id="PIRSF000862">
    <property type="entry name" value="Steryl_ester_lip"/>
    <property type="match status" value="1"/>
</dbReference>
<evidence type="ECO:0000256" key="1">
    <source>
        <dbReference type="ARBA" id="ARBA00010701"/>
    </source>
</evidence>
<feature type="active site" description="Charge relay system" evidence="3">
    <location>
        <position position="349"/>
    </location>
</feature>
<gene>
    <name evidence="7" type="ORF">LUZ63_003858</name>
</gene>
<protein>
    <recommendedName>
        <fullName evidence="2">Lipase</fullName>
    </recommendedName>
</protein>
<dbReference type="InterPro" id="IPR022742">
    <property type="entry name" value="Hydrolase_4"/>
</dbReference>
<dbReference type="FunFam" id="3.40.50.1820:FF:000126">
    <property type="entry name" value="Lipase"/>
    <property type="match status" value="1"/>
</dbReference>
<dbReference type="Pfam" id="PF04083">
    <property type="entry name" value="Abhydro_lipase"/>
    <property type="match status" value="1"/>
</dbReference>
<evidence type="ECO:0000259" key="6">
    <source>
        <dbReference type="Pfam" id="PF12146"/>
    </source>
</evidence>
<feature type="signal peptide" evidence="4">
    <location>
        <begin position="1"/>
        <end position="28"/>
    </location>
</feature>
<evidence type="ECO:0000256" key="2">
    <source>
        <dbReference type="PIRNR" id="PIRNR000862"/>
    </source>
</evidence>
<keyword evidence="2" id="KW-0443">Lipid metabolism</keyword>
<proteinExistence type="inferred from homology"/>
<sequence>MASHSFACAMIVALTLLLISTGLGLVEARILNPLLSSEIDEGPCKLMVYSRGYKCEEYEVRTKDGYILQMQRIPEGRTGDENGGKKQPVLLQHGILMDGITWLLNSPEESLAFILADNGFDVWIANTRGTKWSQRHVSLDSSTRGYWAWSWDELVMHDLPSNVDFVYRKTGQKLHYVGHSLGTLVALASLSEGKLVDKLKSAVLLSPVAYLTHMTTPLGILCARAFVGEILSDLLGMAEFNPKGEIVASFLKEACRHVDCYDLMRTFTGKNCCLNASTVELFLQYELQPTATKNMVHLSQIFRGGILTKYNYQNEEKNMEIYGQNEPPVYNLSNVPHDLPLFIGYGGQDSISDERDVKLLLNDLKFHVTDKLKIHYVNDYAHIDFVMGISAKMMLYNEVIAFFNMI</sequence>
<feature type="chain" id="PRO_5040184064" description="Lipase" evidence="4">
    <location>
        <begin position="29"/>
        <end position="406"/>
    </location>
</feature>
<keyword evidence="2" id="KW-0442">Lipid degradation</keyword>
<evidence type="ECO:0000256" key="4">
    <source>
        <dbReference type="SAM" id="SignalP"/>
    </source>
</evidence>
<accession>A0A9Q0D1G5</accession>
<dbReference type="EMBL" id="JAMQYH010000001">
    <property type="protein sequence ID" value="KAJ1704079.1"/>
    <property type="molecule type" value="Genomic_DNA"/>
</dbReference>
<keyword evidence="2" id="KW-0378">Hydrolase</keyword>
<reference evidence="7" key="1">
    <citation type="journal article" date="2022" name="Cell">
        <title>Repeat-based holocentromeres influence genome architecture and karyotype evolution.</title>
        <authorList>
            <person name="Hofstatter P.G."/>
            <person name="Thangavel G."/>
            <person name="Lux T."/>
            <person name="Neumann P."/>
            <person name="Vondrak T."/>
            <person name="Novak P."/>
            <person name="Zhang M."/>
            <person name="Costa L."/>
            <person name="Castellani M."/>
            <person name="Scott A."/>
            <person name="Toegelov H."/>
            <person name="Fuchs J."/>
            <person name="Mata-Sucre Y."/>
            <person name="Dias Y."/>
            <person name="Vanzela A.L.L."/>
            <person name="Huettel B."/>
            <person name="Almeida C.C.S."/>
            <person name="Simkova H."/>
            <person name="Souza G."/>
            <person name="Pedrosa-Harand A."/>
            <person name="Macas J."/>
            <person name="Mayer K.F.X."/>
            <person name="Houben A."/>
            <person name="Marques A."/>
        </authorList>
    </citation>
    <scope>NUCLEOTIDE SEQUENCE</scope>
    <source>
        <strain evidence="7">RhyBre1mFocal</strain>
    </source>
</reference>
<feature type="domain" description="Partial AB-hydrolase lipase" evidence="5">
    <location>
        <begin position="47"/>
        <end position="105"/>
    </location>
</feature>
<dbReference type="Pfam" id="PF12146">
    <property type="entry name" value="Hydrolase_4"/>
    <property type="match status" value="1"/>
</dbReference>
<dbReference type="SUPFAM" id="SSF53474">
    <property type="entry name" value="alpha/beta-Hydrolases"/>
    <property type="match status" value="1"/>
</dbReference>